<dbReference type="InterPro" id="IPR017550">
    <property type="entry name" value="Formylmethanofuran_DH_suC"/>
</dbReference>
<comment type="catalytic activity">
    <reaction evidence="3">
        <text>N-formylmethanofuran + 2 oxidized [2Fe-2S]-[ferredoxin] + H2O = methanofuran + 2 reduced [2Fe-2S]-[ferredoxin] + CO2 + H(+)</text>
        <dbReference type="Rhea" id="RHEA:19841"/>
        <dbReference type="Rhea" id="RHEA-COMP:10000"/>
        <dbReference type="Rhea" id="RHEA-COMP:10001"/>
        <dbReference type="ChEBI" id="CHEBI:15377"/>
        <dbReference type="ChEBI" id="CHEBI:15378"/>
        <dbReference type="ChEBI" id="CHEBI:16526"/>
        <dbReference type="ChEBI" id="CHEBI:33737"/>
        <dbReference type="ChEBI" id="CHEBI:33738"/>
        <dbReference type="ChEBI" id="CHEBI:57727"/>
        <dbReference type="ChEBI" id="CHEBI:58151"/>
        <dbReference type="EC" id="1.2.7.12"/>
    </reaction>
</comment>
<dbReference type="NCBIfam" id="TIGR03122">
    <property type="entry name" value="one_C_dehyd_C"/>
    <property type="match status" value="1"/>
</dbReference>
<dbReference type="Proteomes" id="UP000033066">
    <property type="component" value="Chromosome"/>
</dbReference>
<dbReference type="GeneID" id="24787594"/>
<organism evidence="5 6">
    <name type="scientific">Methanosarcina barkeri 3</name>
    <dbReference type="NCBI Taxonomy" id="1434107"/>
    <lineage>
        <taxon>Archaea</taxon>
        <taxon>Methanobacteriati</taxon>
        <taxon>Methanobacteriota</taxon>
        <taxon>Stenosarchaea group</taxon>
        <taxon>Methanomicrobia</taxon>
        <taxon>Methanosarcinales</taxon>
        <taxon>Methanosarcinaceae</taxon>
        <taxon>Methanosarcina</taxon>
    </lineage>
</organism>
<dbReference type="KEGG" id="mbak:MSBR3_0155"/>
<gene>
    <name evidence="5" type="ORF">MSBR3_0155</name>
</gene>
<dbReference type="CDD" id="cd00980">
    <property type="entry name" value="FwdC/FmdC"/>
    <property type="match status" value="1"/>
</dbReference>
<dbReference type="Gene3D" id="2.160.20.60">
    <property type="entry name" value="Glutamate synthase, alpha subunit, C-terminal domain"/>
    <property type="match status" value="2"/>
</dbReference>
<dbReference type="STRING" id="1434107.MSBR3_0155"/>
<dbReference type="InterPro" id="IPR036485">
    <property type="entry name" value="Glu_synth_asu_C_sf"/>
</dbReference>
<dbReference type="AlphaFoldDB" id="A0A0E3SK11"/>
<dbReference type="EC" id="1.2.7.12" evidence="2"/>
<accession>A0A0E3SK11</accession>
<comment type="pathway">
    <text evidence="1">One-carbon metabolism; methanogenesis from CO(2); 5,10-methenyl-5,6,7,8-tetrahydromethanopterin from CO(2): step 1/3.</text>
</comment>
<feature type="compositionally biased region" description="Basic and acidic residues" evidence="4">
    <location>
        <begin position="1"/>
        <end position="21"/>
    </location>
</feature>
<evidence type="ECO:0000256" key="4">
    <source>
        <dbReference type="SAM" id="MobiDB-lite"/>
    </source>
</evidence>
<dbReference type="PANTHER" id="PTHR39673">
    <property type="entry name" value="TUNGSTEN FORMYLMETHANOFURAN DEHYDROGENASE, SUBUNIT C (FWDC)"/>
    <property type="match status" value="1"/>
</dbReference>
<dbReference type="PANTHER" id="PTHR39673:SF5">
    <property type="entry name" value="TUNGSTEN-CONTAINING FORMYLMETHANOFURAN DEHYDROGENASE 2 SUBUNIT C"/>
    <property type="match status" value="1"/>
</dbReference>
<evidence type="ECO:0000256" key="1">
    <source>
        <dbReference type="ARBA" id="ARBA00004830"/>
    </source>
</evidence>
<dbReference type="HOGENOM" id="CLU_072248_0_0_2"/>
<dbReference type="SUPFAM" id="SSF69336">
    <property type="entry name" value="Alpha subunit of glutamate synthase, C-terminal domain"/>
    <property type="match status" value="1"/>
</dbReference>
<dbReference type="OrthoDB" id="106216at2157"/>
<dbReference type="RefSeq" id="WP_080942157.1">
    <property type="nucleotide sequence ID" value="NZ_CP009517.1"/>
</dbReference>
<evidence type="ECO:0000256" key="3">
    <source>
        <dbReference type="ARBA" id="ARBA00048228"/>
    </source>
</evidence>
<evidence type="ECO:0000313" key="5">
    <source>
        <dbReference type="EMBL" id="AKB80733.1"/>
    </source>
</evidence>
<dbReference type="GO" id="GO:0019386">
    <property type="term" value="P:methanogenesis, from carbon dioxide"/>
    <property type="evidence" value="ECO:0007669"/>
    <property type="project" value="UniProtKB-UniPathway"/>
</dbReference>
<dbReference type="UniPathway" id="UPA00640">
    <property type="reaction ID" value="UER00692"/>
</dbReference>
<dbReference type="GO" id="GO:0046914">
    <property type="term" value="F:transition metal ion binding"/>
    <property type="evidence" value="ECO:0007669"/>
    <property type="project" value="InterPro"/>
</dbReference>
<reference evidence="5" key="1">
    <citation type="submission" date="2014-07" db="EMBL/GenBank/DDBJ databases">
        <title>Methanogenic archaea and the global carbon cycle.</title>
        <authorList>
            <person name="Henriksen J.R."/>
            <person name="Luke J."/>
            <person name="Reinhart S."/>
            <person name="Benedict M.N."/>
            <person name="Youngblut N.D."/>
            <person name="Metcalf M.E."/>
            <person name="Whitaker R.J."/>
            <person name="Metcalf W.W."/>
        </authorList>
    </citation>
    <scope>NUCLEOTIDE SEQUENCE [LARGE SCALE GENOMIC DNA]</scope>
    <source>
        <strain evidence="5">3</strain>
    </source>
</reference>
<evidence type="ECO:0000256" key="2">
    <source>
        <dbReference type="ARBA" id="ARBA00012692"/>
    </source>
</evidence>
<name>A0A0E3SK11_METBA</name>
<dbReference type="GO" id="GO:0018493">
    <property type="term" value="F:formylmethanofuran dehydrogenase activity"/>
    <property type="evidence" value="ECO:0007669"/>
    <property type="project" value="UniProtKB-EC"/>
</dbReference>
<sequence>MTEGVLTHKKETESNLEEVTKPKSFTKPESFTGKITGETEEVTLVPKKEIDIKLEADVITPDSFAGKNSEEIGNLEVWQGPRTYPLSEFFEVTGNAGSSAAETFIRIKGDAMRVKRIGEGMSAGKIEIEGSAGMHVGTGMKGGEIVVYGDADSWAGMEMTGGLLHIKGNAGDHVGCAYRGKWHGMKGGRILIEGSARHQLGGGMDGGEILVEGNVESFCGIRQNGGLIFVKGNALRGVGAEMAGGTIVIGGKIERFSPGFEFVSMENSVKSGETELIGEFKKFIGDYAISKRAKGALYVIADINPEL</sequence>
<evidence type="ECO:0000313" key="6">
    <source>
        <dbReference type="Proteomes" id="UP000033066"/>
    </source>
</evidence>
<keyword evidence="5" id="KW-0560">Oxidoreductase</keyword>
<proteinExistence type="predicted"/>
<protein>
    <recommendedName>
        <fullName evidence="2">formylmethanofuran dehydrogenase</fullName>
        <ecNumber evidence="2">1.2.7.12</ecNumber>
    </recommendedName>
</protein>
<keyword evidence="6" id="KW-1185">Reference proteome</keyword>
<feature type="region of interest" description="Disordered" evidence="4">
    <location>
        <begin position="1"/>
        <end position="34"/>
    </location>
</feature>
<dbReference type="PATRIC" id="fig|1434107.4.peg.201"/>
<dbReference type="EMBL" id="CP009517">
    <property type="protein sequence ID" value="AKB80733.1"/>
    <property type="molecule type" value="Genomic_DNA"/>
</dbReference>